<keyword evidence="8 9" id="KW-0739">Sodium transport</keyword>
<comment type="caution">
    <text evidence="13">The sequence shown here is derived from an EMBL/GenBank/DDBJ whole genome shotgun (WGS) entry which is preliminary data.</text>
</comment>
<feature type="transmembrane region" description="Helical" evidence="11">
    <location>
        <begin position="281"/>
        <end position="300"/>
    </location>
</feature>
<dbReference type="OrthoDB" id="196264at2759"/>
<reference evidence="13 14" key="1">
    <citation type="journal article" date="2017" name="Curr. Biol.">
        <title>Genome architecture and evolution of a unichromosomal asexual nematode.</title>
        <authorList>
            <person name="Fradin H."/>
            <person name="Zegar C."/>
            <person name="Gutwein M."/>
            <person name="Lucas J."/>
            <person name="Kovtun M."/>
            <person name="Corcoran D."/>
            <person name="Baugh L.R."/>
            <person name="Kiontke K."/>
            <person name="Gunsalus K."/>
            <person name="Fitch D.H."/>
            <person name="Piano F."/>
        </authorList>
    </citation>
    <scope>NUCLEOTIDE SEQUENCE [LARGE SCALE GENOMIC DNA]</scope>
    <source>
        <strain evidence="13">PF1309</strain>
    </source>
</reference>
<dbReference type="PRINTS" id="PR01084">
    <property type="entry name" value="NAHEXCHNGR"/>
</dbReference>
<dbReference type="GO" id="GO:0005886">
    <property type="term" value="C:plasma membrane"/>
    <property type="evidence" value="ECO:0007669"/>
    <property type="project" value="TreeGrafter"/>
</dbReference>
<organism evidence="13 14">
    <name type="scientific">Diploscapter pachys</name>
    <dbReference type="NCBI Taxonomy" id="2018661"/>
    <lineage>
        <taxon>Eukaryota</taxon>
        <taxon>Metazoa</taxon>
        <taxon>Ecdysozoa</taxon>
        <taxon>Nematoda</taxon>
        <taxon>Chromadorea</taxon>
        <taxon>Rhabditida</taxon>
        <taxon>Rhabditina</taxon>
        <taxon>Rhabditomorpha</taxon>
        <taxon>Rhabditoidea</taxon>
        <taxon>Rhabditidae</taxon>
        <taxon>Diploscapter</taxon>
    </lineage>
</organism>
<feature type="transmembrane region" description="Helical" evidence="11">
    <location>
        <begin position="385"/>
        <end position="402"/>
    </location>
</feature>
<proteinExistence type="inferred from homology"/>
<keyword evidence="3 9" id="KW-0812">Transmembrane</keyword>
<dbReference type="STRING" id="2018661.A0A2A2LIN8"/>
<sequence length="762" mass="86051">MAEEVLDGGLPLLVNFTEGVPEGHSSSGHSEHLGQLLYFLSLTLGIVLLKRVFKWRYIESVPESCCLLIVGVAGAFLYSLVQPNEEIYLYPSMFFYILLPTIVQDAGYNMRNKDFFRNLGTICLYAIVNTFFNSFAIGYTLYATSSYHGETIRFLDLLLFATSISAVDPVAVLVVFEEIHVNELLYILVFGESLLNDAVTIVLYNTIGEFLDPKMLQTATTAGMITNGVISFSKVTFGGIAIGIVLGLLSTYMMKLWYFYPLEQPVIAIVCPILIYLITDYLHFSGIMALMLAAMFIKHYMSGNANPTSYSVAFYIIKQFSSISENILFVYLGFSFFSNEHDFNFMFILITIAACVVYRFIGIFVLTFFANLLRHKSERIMYRDQFIMAYGGLRGAVCYGLVRIIDTQLVPAKHLFITTTVALLFFTIGIQGASIKWIVKFLNVKRSKKFGIEEKKPTGFELTANEVTRCVMDYVTLLSKTHDTNWVYRQFKTVDDRFLQRFLMVNRQTRGERIVTSHTERELQEFISKGPSSFSGLPGSYVDLQLQRSRSGDVREPKTRPITSQVSIAIPTLEPGRDPTLSLPRNFSASKFIGDLYEKKRISERRGKRLSVYSRHFMDTEGVSPTGYSEPFEADEENDPSYNLTFPSARASASLANSARKIKSVRTRRLSHSPSRGGKIISRHESIDVPATSSHYQTSRPPAIRFAIDEEDSPEESKKSTSSNTSQRKERIVTVGNKKFSVGNEHEGLMNIDEDDEKSTDK</sequence>
<feature type="domain" description="Cation/H+ exchanger transmembrane" evidence="12">
    <location>
        <begin position="45"/>
        <end position="440"/>
    </location>
</feature>
<feature type="transmembrane region" description="Helical" evidence="11">
    <location>
        <begin position="87"/>
        <end position="107"/>
    </location>
</feature>
<comment type="subcellular location">
    <subcellularLocation>
        <location evidence="1">Membrane</location>
        <topology evidence="1">Multi-pass membrane protein</topology>
    </subcellularLocation>
</comment>
<dbReference type="EMBL" id="LIAE01006711">
    <property type="protein sequence ID" value="PAV85975.1"/>
    <property type="molecule type" value="Genomic_DNA"/>
</dbReference>
<accession>A0A2A2LIN8</accession>
<feature type="transmembrane region" description="Helical" evidence="11">
    <location>
        <begin position="312"/>
        <end position="334"/>
    </location>
</feature>
<evidence type="ECO:0000256" key="6">
    <source>
        <dbReference type="ARBA" id="ARBA00023065"/>
    </source>
</evidence>
<evidence type="ECO:0000259" key="12">
    <source>
        <dbReference type="Pfam" id="PF00999"/>
    </source>
</evidence>
<keyword evidence="6 9" id="KW-0406">Ion transport</keyword>
<protein>
    <recommendedName>
        <fullName evidence="9">Sodium/hydrogen exchanger</fullName>
    </recommendedName>
</protein>
<name>A0A2A2LIN8_9BILA</name>
<evidence type="ECO:0000256" key="5">
    <source>
        <dbReference type="ARBA" id="ARBA00023053"/>
    </source>
</evidence>
<feature type="transmembrane region" description="Helical" evidence="11">
    <location>
        <begin position="36"/>
        <end position="53"/>
    </location>
</feature>
<evidence type="ECO:0000256" key="11">
    <source>
        <dbReference type="SAM" id="Phobius"/>
    </source>
</evidence>
<evidence type="ECO:0000256" key="4">
    <source>
        <dbReference type="ARBA" id="ARBA00022989"/>
    </source>
</evidence>
<evidence type="ECO:0000256" key="2">
    <source>
        <dbReference type="ARBA" id="ARBA00022448"/>
    </source>
</evidence>
<feature type="compositionally biased region" description="Polar residues" evidence="10">
    <location>
        <begin position="691"/>
        <end position="700"/>
    </location>
</feature>
<dbReference type="GO" id="GO:0051453">
    <property type="term" value="P:regulation of intracellular pH"/>
    <property type="evidence" value="ECO:0007669"/>
    <property type="project" value="TreeGrafter"/>
</dbReference>
<feature type="compositionally biased region" description="Basic residues" evidence="10">
    <location>
        <begin position="660"/>
        <end position="671"/>
    </location>
</feature>
<keyword evidence="2 9" id="KW-0813">Transport</keyword>
<dbReference type="Gene3D" id="6.10.140.1330">
    <property type="match status" value="1"/>
</dbReference>
<dbReference type="NCBIfam" id="TIGR00840">
    <property type="entry name" value="b_cpa1"/>
    <property type="match status" value="1"/>
</dbReference>
<dbReference type="InterPro" id="IPR006153">
    <property type="entry name" value="Cation/H_exchanger_TM"/>
</dbReference>
<gene>
    <name evidence="13" type="ORF">WR25_26544</name>
</gene>
<feature type="transmembrane region" description="Helical" evidence="11">
    <location>
        <begin position="65"/>
        <end position="81"/>
    </location>
</feature>
<evidence type="ECO:0000256" key="9">
    <source>
        <dbReference type="RuleBase" id="RU003722"/>
    </source>
</evidence>
<evidence type="ECO:0000313" key="14">
    <source>
        <dbReference type="Proteomes" id="UP000218231"/>
    </source>
</evidence>
<feature type="transmembrane region" description="Helical" evidence="11">
    <location>
        <begin position="346"/>
        <end position="373"/>
    </location>
</feature>
<dbReference type="InterPro" id="IPR018422">
    <property type="entry name" value="Cation/H_exchanger_CPA1"/>
</dbReference>
<dbReference type="PANTHER" id="PTHR10110">
    <property type="entry name" value="SODIUM/HYDROGEN EXCHANGER"/>
    <property type="match status" value="1"/>
</dbReference>
<dbReference type="Pfam" id="PF00999">
    <property type="entry name" value="Na_H_Exchanger"/>
    <property type="match status" value="1"/>
</dbReference>
<comment type="similarity">
    <text evidence="9">Belongs to the monovalent cation:proton antiporter 1 (CPA1) transporter (TC 2.A.36) family.</text>
</comment>
<feature type="transmembrane region" description="Helical" evidence="11">
    <location>
        <begin position="119"/>
        <end position="142"/>
    </location>
</feature>
<keyword evidence="4 11" id="KW-1133">Transmembrane helix</keyword>
<evidence type="ECO:0000256" key="1">
    <source>
        <dbReference type="ARBA" id="ARBA00004141"/>
    </source>
</evidence>
<feature type="transmembrane region" description="Helical" evidence="11">
    <location>
        <begin position="154"/>
        <end position="176"/>
    </location>
</feature>
<feature type="transmembrane region" description="Helical" evidence="11">
    <location>
        <begin position="224"/>
        <end position="249"/>
    </location>
</feature>
<feature type="compositionally biased region" description="Acidic residues" evidence="10">
    <location>
        <begin position="752"/>
        <end position="762"/>
    </location>
</feature>
<evidence type="ECO:0000256" key="7">
    <source>
        <dbReference type="ARBA" id="ARBA00023136"/>
    </source>
</evidence>
<dbReference type="GO" id="GO:0015386">
    <property type="term" value="F:potassium:proton antiporter activity"/>
    <property type="evidence" value="ECO:0007669"/>
    <property type="project" value="TreeGrafter"/>
</dbReference>
<feature type="region of interest" description="Disordered" evidence="10">
    <location>
        <begin position="653"/>
        <end position="762"/>
    </location>
</feature>
<feature type="transmembrane region" description="Helical" evidence="11">
    <location>
        <begin position="183"/>
        <end position="204"/>
    </location>
</feature>
<evidence type="ECO:0000256" key="10">
    <source>
        <dbReference type="SAM" id="MobiDB-lite"/>
    </source>
</evidence>
<evidence type="ECO:0000256" key="3">
    <source>
        <dbReference type="ARBA" id="ARBA00022692"/>
    </source>
</evidence>
<keyword evidence="14" id="KW-1185">Reference proteome</keyword>
<keyword evidence="9" id="KW-0050">Antiport</keyword>
<dbReference type="GO" id="GO:0098719">
    <property type="term" value="P:sodium ion import across plasma membrane"/>
    <property type="evidence" value="ECO:0007669"/>
    <property type="project" value="TreeGrafter"/>
</dbReference>
<dbReference type="InterPro" id="IPR004709">
    <property type="entry name" value="NaH_exchanger"/>
</dbReference>
<keyword evidence="5" id="KW-0915">Sodium</keyword>
<feature type="transmembrane region" description="Helical" evidence="11">
    <location>
        <begin position="256"/>
        <end position="275"/>
    </location>
</feature>
<dbReference type="GO" id="GO:0015385">
    <property type="term" value="F:sodium:proton antiporter activity"/>
    <property type="evidence" value="ECO:0007669"/>
    <property type="project" value="InterPro"/>
</dbReference>
<feature type="transmembrane region" description="Helical" evidence="11">
    <location>
        <begin position="414"/>
        <end position="439"/>
    </location>
</feature>
<dbReference type="Proteomes" id="UP000218231">
    <property type="component" value="Unassembled WGS sequence"/>
</dbReference>
<dbReference type="PANTHER" id="PTHR10110:SF125">
    <property type="entry name" value="SODIUM_HYDROGEN EXCHANGER"/>
    <property type="match status" value="1"/>
</dbReference>
<dbReference type="AlphaFoldDB" id="A0A2A2LIN8"/>
<evidence type="ECO:0000256" key="8">
    <source>
        <dbReference type="ARBA" id="ARBA00023201"/>
    </source>
</evidence>
<keyword evidence="7 11" id="KW-0472">Membrane</keyword>
<evidence type="ECO:0000313" key="13">
    <source>
        <dbReference type="EMBL" id="PAV85975.1"/>
    </source>
</evidence>